<organism evidence="1 2">
    <name type="scientific">Borborobacter arsenicus</name>
    <dbReference type="NCBI Taxonomy" id="1851146"/>
    <lineage>
        <taxon>Bacteria</taxon>
        <taxon>Pseudomonadati</taxon>
        <taxon>Pseudomonadota</taxon>
        <taxon>Alphaproteobacteria</taxon>
        <taxon>Hyphomicrobiales</taxon>
        <taxon>Phyllobacteriaceae</taxon>
        <taxon>Borborobacter</taxon>
    </lineage>
</organism>
<reference evidence="1 2" key="1">
    <citation type="submission" date="2018-11" db="EMBL/GenBank/DDBJ databases">
        <title>Pseudaminobacter arsenicus sp. nov., an arsenic-resistant bacterium isolated from arsenic-rich aquifers.</title>
        <authorList>
            <person name="Mu Y."/>
        </authorList>
    </citation>
    <scope>NUCLEOTIDE SEQUENCE [LARGE SCALE GENOMIC DNA]</scope>
    <source>
        <strain evidence="1 2">CB3</strain>
    </source>
</reference>
<keyword evidence="2" id="KW-1185">Reference proteome</keyword>
<name>A0A432VBJ9_9HYPH</name>
<evidence type="ECO:0000313" key="2">
    <source>
        <dbReference type="Proteomes" id="UP000281647"/>
    </source>
</evidence>
<dbReference type="RefSeq" id="WP_128625713.1">
    <property type="nucleotide sequence ID" value="NZ_RKST01000001.1"/>
</dbReference>
<proteinExistence type="predicted"/>
<protein>
    <recommendedName>
        <fullName evidence="3">YubB ferredoxin-like domain-containing protein</fullName>
    </recommendedName>
</protein>
<dbReference type="OrthoDB" id="7998277at2"/>
<gene>
    <name evidence="1" type="ORF">EET67_00755</name>
</gene>
<dbReference type="AlphaFoldDB" id="A0A432VBJ9"/>
<comment type="caution">
    <text evidence="1">The sequence shown here is derived from an EMBL/GenBank/DDBJ whole genome shotgun (WGS) entry which is preliminary data.</text>
</comment>
<sequence length="236" mass="26422">MPDFIDNHIFVTGPEKDLGTFRQSHFACNKRTGRVEFDLGSIVPMPDVLRDIEGDSESDLALLALGADLDQTADPWSLTFDRVREFDWVKAAGIRSRQELLAHLNERTPAAVSAARKRVAAFQQTGYHDGHVWRLANWGVKWSPTSTFIVAQTPELLEFGFETPWCFPEPAFRRLGLIYPTLCFDITAANPDLGIGIQGHVLGDEVRLERMSMADIYDGCAGTSRFDETHEEEAPP</sequence>
<dbReference type="EMBL" id="RKST01000001">
    <property type="protein sequence ID" value="RUM99473.1"/>
    <property type="molecule type" value="Genomic_DNA"/>
</dbReference>
<evidence type="ECO:0000313" key="1">
    <source>
        <dbReference type="EMBL" id="RUM99473.1"/>
    </source>
</evidence>
<evidence type="ECO:0008006" key="3">
    <source>
        <dbReference type="Google" id="ProtNLM"/>
    </source>
</evidence>
<accession>A0A432VBJ9</accession>
<dbReference type="Proteomes" id="UP000281647">
    <property type="component" value="Unassembled WGS sequence"/>
</dbReference>